<feature type="compositionally biased region" description="Low complexity" evidence="1">
    <location>
        <begin position="126"/>
        <end position="138"/>
    </location>
</feature>
<feature type="chain" id="PRO_5044879270" description="Extensin-like" evidence="2">
    <location>
        <begin position="17"/>
        <end position="404"/>
    </location>
</feature>
<organism evidence="3 4">
    <name type="scientific">Urochloa decumbens</name>
    <dbReference type="NCBI Taxonomy" id="240449"/>
    <lineage>
        <taxon>Eukaryota</taxon>
        <taxon>Viridiplantae</taxon>
        <taxon>Streptophyta</taxon>
        <taxon>Embryophyta</taxon>
        <taxon>Tracheophyta</taxon>
        <taxon>Spermatophyta</taxon>
        <taxon>Magnoliopsida</taxon>
        <taxon>Liliopsida</taxon>
        <taxon>Poales</taxon>
        <taxon>Poaceae</taxon>
        <taxon>PACMAD clade</taxon>
        <taxon>Panicoideae</taxon>
        <taxon>Panicodae</taxon>
        <taxon>Paniceae</taxon>
        <taxon>Melinidinae</taxon>
        <taxon>Urochloa</taxon>
    </lineage>
</organism>
<proteinExistence type="predicted"/>
<dbReference type="Proteomes" id="UP001497457">
    <property type="component" value="Chromosome 7b"/>
</dbReference>
<reference evidence="4" key="1">
    <citation type="submission" date="2024-06" db="EMBL/GenBank/DDBJ databases">
        <authorList>
            <person name="Ryan C."/>
        </authorList>
    </citation>
    <scope>NUCLEOTIDE SEQUENCE [LARGE SCALE GENOMIC DNA]</scope>
</reference>
<evidence type="ECO:0000313" key="4">
    <source>
        <dbReference type="Proteomes" id="UP001497457"/>
    </source>
</evidence>
<reference evidence="3 4" key="2">
    <citation type="submission" date="2024-10" db="EMBL/GenBank/DDBJ databases">
        <authorList>
            <person name="Ryan C."/>
        </authorList>
    </citation>
    <scope>NUCLEOTIDE SEQUENCE [LARGE SCALE GENOMIC DNA]</scope>
</reference>
<feature type="compositionally biased region" description="Polar residues" evidence="1">
    <location>
        <begin position="97"/>
        <end position="116"/>
    </location>
</feature>
<name>A0ABC9FR24_9POAL</name>
<feature type="compositionally biased region" description="Polar residues" evidence="1">
    <location>
        <begin position="349"/>
        <end position="363"/>
    </location>
</feature>
<evidence type="ECO:0000256" key="2">
    <source>
        <dbReference type="SAM" id="SignalP"/>
    </source>
</evidence>
<gene>
    <name evidence="3" type="ORF">URODEC1_LOCUS108268</name>
</gene>
<evidence type="ECO:0000256" key="1">
    <source>
        <dbReference type="SAM" id="MobiDB-lite"/>
    </source>
</evidence>
<feature type="compositionally biased region" description="Polar residues" evidence="1">
    <location>
        <begin position="165"/>
        <end position="175"/>
    </location>
</feature>
<evidence type="ECO:0000313" key="3">
    <source>
        <dbReference type="EMBL" id="CAL5080785.1"/>
    </source>
</evidence>
<feature type="signal peptide" evidence="2">
    <location>
        <begin position="1"/>
        <end position="16"/>
    </location>
</feature>
<feature type="region of interest" description="Disordered" evidence="1">
    <location>
        <begin position="81"/>
        <end position="175"/>
    </location>
</feature>
<keyword evidence="2" id="KW-0732">Signal</keyword>
<feature type="region of interest" description="Disordered" evidence="1">
    <location>
        <begin position="349"/>
        <end position="404"/>
    </location>
</feature>
<keyword evidence="4" id="KW-1185">Reference proteome</keyword>
<sequence>MSFILSCDFWFCCGSANDPECQTSPPYPQPTQPQTQVVTMLPPPAQQLPHISFNQLPPPLPAPALPPTFVYDLYPPGTTPSPHVPNGKACYPPPRSMEQQPAWPSTPLSRVSSLSKEYNVPGRPMTQQQPSCQSTSPSKAYDPLPHPTHMTPSRVPSTKVHEPVWTSSRSPPQAADYSNTNQMLSITNQQLTPPKVPSKRHETIVPTVVPTHALTPAPSKVHKPLQQSKQTVLHTDDEPPLSHIASQPPEQVVYPARQPSKTYQNLSSMNQQSMLPHVPSKWYETPVPVVAPKDAPPPVPSKVHYPSSQSKKAVLSCVPSAKAHDNQQPAQVSSQPLPQAVWLAGRQPSKTYPKSATMDQQLLTPPHAPSKRYETLVQPVAQTESLKDEPQYGRPLTRTSSRIL</sequence>
<evidence type="ECO:0008006" key="5">
    <source>
        <dbReference type="Google" id="ProtNLM"/>
    </source>
</evidence>
<accession>A0ABC9FR24</accession>
<protein>
    <recommendedName>
        <fullName evidence="5">Extensin-like</fullName>
    </recommendedName>
</protein>
<dbReference type="EMBL" id="OZ075117">
    <property type="protein sequence ID" value="CAL5080785.1"/>
    <property type="molecule type" value="Genomic_DNA"/>
</dbReference>
<dbReference type="AlphaFoldDB" id="A0ABC9FR24"/>